<reference evidence="2" key="1">
    <citation type="submission" date="2022-02" db="EMBL/GenBank/DDBJ databases">
        <authorList>
            <person name="Henning P.M."/>
            <person name="McCubbin A.G."/>
            <person name="Shore J.S."/>
        </authorList>
    </citation>
    <scope>NUCLEOTIDE SEQUENCE</scope>
    <source>
        <strain evidence="2">F60SS</strain>
        <tissue evidence="2">Leaves</tissue>
    </source>
</reference>
<evidence type="ECO:0000313" key="3">
    <source>
        <dbReference type="Proteomes" id="UP001141552"/>
    </source>
</evidence>
<dbReference type="PANTHER" id="PTHR46250:SF18">
    <property type="entry name" value="MYB_SANT-LIKE DOMAIN-CONTAINING PROTEIN"/>
    <property type="match status" value="1"/>
</dbReference>
<evidence type="ECO:0000313" key="2">
    <source>
        <dbReference type="EMBL" id="KAJ4827451.1"/>
    </source>
</evidence>
<feature type="compositionally biased region" description="Low complexity" evidence="1">
    <location>
        <begin position="92"/>
        <end position="101"/>
    </location>
</feature>
<feature type="region of interest" description="Disordered" evidence="1">
    <location>
        <begin position="69"/>
        <end position="110"/>
    </location>
</feature>
<comment type="caution">
    <text evidence="2">The sequence shown here is derived from an EMBL/GenBank/DDBJ whole genome shotgun (WGS) entry which is preliminary data.</text>
</comment>
<organism evidence="2 3">
    <name type="scientific">Turnera subulata</name>
    <dbReference type="NCBI Taxonomy" id="218843"/>
    <lineage>
        <taxon>Eukaryota</taxon>
        <taxon>Viridiplantae</taxon>
        <taxon>Streptophyta</taxon>
        <taxon>Embryophyta</taxon>
        <taxon>Tracheophyta</taxon>
        <taxon>Spermatophyta</taxon>
        <taxon>Magnoliopsida</taxon>
        <taxon>eudicotyledons</taxon>
        <taxon>Gunneridae</taxon>
        <taxon>Pentapetalae</taxon>
        <taxon>rosids</taxon>
        <taxon>fabids</taxon>
        <taxon>Malpighiales</taxon>
        <taxon>Passifloraceae</taxon>
        <taxon>Turnera</taxon>
    </lineage>
</organism>
<feature type="compositionally biased region" description="Low complexity" evidence="1">
    <location>
        <begin position="74"/>
        <end position="85"/>
    </location>
</feature>
<dbReference type="EMBL" id="JAKUCV010006410">
    <property type="protein sequence ID" value="KAJ4827451.1"/>
    <property type="molecule type" value="Genomic_DNA"/>
</dbReference>
<accession>A0A9Q0FBT8</accession>
<sequence>MYVFPFTQKYPARAYVCGKPFPQYPKLLEIFGVDRATGAYAETPADAMRNMQNMQNVDEEVADTMMISQQPSPTTTTGATGADAGNRTSSRAANDASMASGSAGGSVGNRKRKGGGIDALWAMTDAITTGFDNVGQNVEKLAAAIMGKDDSRVLGNAFRELGLSDNQVVKVVFKMAKNPQYANYFWHLDDEQKKEFLVELLGA</sequence>
<keyword evidence="3" id="KW-1185">Reference proteome</keyword>
<evidence type="ECO:0000256" key="1">
    <source>
        <dbReference type="SAM" id="MobiDB-lite"/>
    </source>
</evidence>
<proteinExistence type="predicted"/>
<dbReference type="AlphaFoldDB" id="A0A9Q0FBT8"/>
<name>A0A9Q0FBT8_9ROSI</name>
<dbReference type="Proteomes" id="UP001141552">
    <property type="component" value="Unassembled WGS sequence"/>
</dbReference>
<protein>
    <submittedName>
        <fullName evidence="2">Uncharacterized protein</fullName>
    </submittedName>
</protein>
<dbReference type="PANTHER" id="PTHR46250">
    <property type="entry name" value="MYB/SANT-LIKE DNA-BINDING DOMAIN PROTEIN-RELATED"/>
    <property type="match status" value="1"/>
</dbReference>
<reference evidence="2" key="2">
    <citation type="journal article" date="2023" name="Plants (Basel)">
        <title>Annotation of the Turnera subulata (Passifloraceae) Draft Genome Reveals the S-Locus Evolved after the Divergence of Turneroideae from Passifloroideae in a Stepwise Manner.</title>
        <authorList>
            <person name="Henning P.M."/>
            <person name="Roalson E.H."/>
            <person name="Mir W."/>
            <person name="McCubbin A.G."/>
            <person name="Shore J.S."/>
        </authorList>
    </citation>
    <scope>NUCLEOTIDE SEQUENCE</scope>
    <source>
        <strain evidence="2">F60SS</strain>
    </source>
</reference>
<dbReference type="OrthoDB" id="1302841at2759"/>
<gene>
    <name evidence="2" type="ORF">Tsubulata_032970</name>
</gene>